<dbReference type="InterPro" id="IPR025110">
    <property type="entry name" value="AMP-bd_C"/>
</dbReference>
<dbReference type="Pfam" id="PF00501">
    <property type="entry name" value="AMP-binding"/>
    <property type="match status" value="1"/>
</dbReference>
<dbReference type="GO" id="GO:0016405">
    <property type="term" value="F:CoA-ligase activity"/>
    <property type="evidence" value="ECO:0007669"/>
    <property type="project" value="TreeGrafter"/>
</dbReference>
<feature type="domain" description="AMP-dependent synthetase/ligase" evidence="1">
    <location>
        <begin position="5"/>
        <end position="363"/>
    </location>
</feature>
<protein>
    <submittedName>
        <fullName evidence="3">AMP-binding protein</fullName>
    </submittedName>
</protein>
<dbReference type="PANTHER" id="PTHR24096:SF323">
    <property type="entry name" value="BLR3536 PROTEIN"/>
    <property type="match status" value="1"/>
</dbReference>
<evidence type="ECO:0000313" key="3">
    <source>
        <dbReference type="EMBL" id="MTD13026.1"/>
    </source>
</evidence>
<dbReference type="InterPro" id="IPR000873">
    <property type="entry name" value="AMP-dep_synth/lig_dom"/>
</dbReference>
<dbReference type="Gene3D" id="3.30.300.30">
    <property type="match status" value="1"/>
</dbReference>
<evidence type="ECO:0000313" key="4">
    <source>
        <dbReference type="Proteomes" id="UP000460221"/>
    </source>
</evidence>
<proteinExistence type="predicted"/>
<sequence>MYPGEHARTTPDRPAIIMAGSGETLSFAELDRRANRLAHLFRDMGLRRKDHVAFLVENHIELLVAMSAAERTGLYYTPINAFLSAAEAAYIVNDSGALLVLSSRAKREVAADLPALCPAVRRWIMLDVDAPTDGFEPYAAAVAPFPDTPVPDERLGTPMFYSSGTTGVPKAIVRGLPDRDPGEMLDIEAFGRQVFHLREGGMVFLSPAPLYHSGPQSSVAIALRLGGTSVVMEKFDAETYLALVQQFGVTHSMVVPTMFSRLLKLPAVIRERYDLSTLEAVVHGAAPCPMPVKQAMLEWWGPVIYEYYGATEANGITGCGPEEWLAHPGTVGRPILGEAVILDDDGRPCPPGVPGTIWFRGGNSNFEYLNDPEKTAAARHPSGTMTMVGDIGYLDEDGYLYLTDRHAFVIISGGVNIYPQEVENLLVSHPWVMDAAVIGVPDDDKGEAVKGVVQLVDGIEAGPATEKALIDHCRSALARFKCPRSIDFVDELPRLPTGKLYKRKLRDTYWPAAEPVSAQ</sequence>
<gene>
    <name evidence="3" type="ORF">GIS00_03580</name>
</gene>
<name>A0A7K1FG32_9ACTN</name>
<dbReference type="EMBL" id="WLYK01000001">
    <property type="protein sequence ID" value="MTD13026.1"/>
    <property type="molecule type" value="Genomic_DNA"/>
</dbReference>
<dbReference type="RefSeq" id="WP_154766979.1">
    <property type="nucleotide sequence ID" value="NZ_WLYK01000001.1"/>
</dbReference>
<evidence type="ECO:0000259" key="2">
    <source>
        <dbReference type="Pfam" id="PF13193"/>
    </source>
</evidence>
<dbReference type="Gene3D" id="3.40.50.12780">
    <property type="entry name" value="N-terminal domain of ligase-like"/>
    <property type="match status" value="1"/>
</dbReference>
<dbReference type="PANTHER" id="PTHR24096">
    <property type="entry name" value="LONG-CHAIN-FATTY-ACID--COA LIGASE"/>
    <property type="match status" value="1"/>
</dbReference>
<dbReference type="AlphaFoldDB" id="A0A7K1FG32"/>
<reference evidence="3 4" key="1">
    <citation type="submission" date="2019-11" db="EMBL/GenBank/DDBJ databases">
        <authorList>
            <person name="Jiang L.-Q."/>
        </authorList>
    </citation>
    <scope>NUCLEOTIDE SEQUENCE [LARGE SCALE GENOMIC DNA]</scope>
    <source>
        <strain evidence="3 4">YIM 132087</strain>
    </source>
</reference>
<dbReference type="SUPFAM" id="SSF56801">
    <property type="entry name" value="Acetyl-CoA synthetase-like"/>
    <property type="match status" value="1"/>
</dbReference>
<dbReference type="InterPro" id="IPR045851">
    <property type="entry name" value="AMP-bd_C_sf"/>
</dbReference>
<feature type="domain" description="AMP-binding enzyme C-terminal" evidence="2">
    <location>
        <begin position="421"/>
        <end position="499"/>
    </location>
</feature>
<dbReference type="Proteomes" id="UP000460221">
    <property type="component" value="Unassembled WGS sequence"/>
</dbReference>
<evidence type="ECO:0000259" key="1">
    <source>
        <dbReference type="Pfam" id="PF00501"/>
    </source>
</evidence>
<keyword evidence="4" id="KW-1185">Reference proteome</keyword>
<dbReference type="InterPro" id="IPR042099">
    <property type="entry name" value="ANL_N_sf"/>
</dbReference>
<comment type="caution">
    <text evidence="3">The sequence shown here is derived from an EMBL/GenBank/DDBJ whole genome shotgun (WGS) entry which is preliminary data.</text>
</comment>
<accession>A0A7K1FG32</accession>
<dbReference type="Pfam" id="PF13193">
    <property type="entry name" value="AMP-binding_C"/>
    <property type="match status" value="1"/>
</dbReference>
<organism evidence="3 4">
    <name type="scientific">Nakamurella alba</name>
    <dbReference type="NCBI Taxonomy" id="2665158"/>
    <lineage>
        <taxon>Bacteria</taxon>
        <taxon>Bacillati</taxon>
        <taxon>Actinomycetota</taxon>
        <taxon>Actinomycetes</taxon>
        <taxon>Nakamurellales</taxon>
        <taxon>Nakamurellaceae</taxon>
        <taxon>Nakamurella</taxon>
    </lineage>
</organism>